<proteinExistence type="predicted"/>
<reference evidence="2" key="1">
    <citation type="submission" date="2020-08" db="EMBL/GenBank/DDBJ databases">
        <title>Chromosome-level assembly of Southern catfish (Silurus meridionalis) provides insights into visual adaptation to the nocturnal and benthic lifestyles.</title>
        <authorList>
            <person name="Zhang Y."/>
            <person name="Wang D."/>
            <person name="Peng Z."/>
        </authorList>
    </citation>
    <scope>NUCLEOTIDE SEQUENCE</scope>
    <source>
        <strain evidence="2">SWU-2019-XX</strain>
        <tissue evidence="2">Muscle</tissue>
    </source>
</reference>
<feature type="region of interest" description="Disordered" evidence="1">
    <location>
        <begin position="1"/>
        <end position="26"/>
    </location>
</feature>
<name>A0A8T0AXS2_SILME</name>
<evidence type="ECO:0000313" key="2">
    <source>
        <dbReference type="EMBL" id="KAF7697733.1"/>
    </source>
</evidence>
<keyword evidence="3" id="KW-1185">Reference proteome</keyword>
<evidence type="ECO:0000313" key="3">
    <source>
        <dbReference type="Proteomes" id="UP000606274"/>
    </source>
</evidence>
<comment type="caution">
    <text evidence="2">The sequence shown here is derived from an EMBL/GenBank/DDBJ whole genome shotgun (WGS) entry which is preliminary data.</text>
</comment>
<dbReference type="AlphaFoldDB" id="A0A8T0AXS2"/>
<protein>
    <submittedName>
        <fullName evidence="2">Uncharacterized protein</fullName>
    </submittedName>
</protein>
<sequence>MQSTQVPQNQNFLNRPPGQIPVTHGNVQPQLTMRGAVTANQQPAVTGPLPNQVAQGQAQPPGSMLRLPNPGANPQLLSRFSLRRREASYSCVFKSAP</sequence>
<accession>A0A8T0AXS2</accession>
<dbReference type="Proteomes" id="UP000606274">
    <property type="component" value="Unassembled WGS sequence"/>
</dbReference>
<feature type="region of interest" description="Disordered" evidence="1">
    <location>
        <begin position="40"/>
        <end position="72"/>
    </location>
</feature>
<organism evidence="2 3">
    <name type="scientific">Silurus meridionalis</name>
    <name type="common">Southern catfish</name>
    <name type="synonym">Silurus soldatovi meridionalis</name>
    <dbReference type="NCBI Taxonomy" id="175797"/>
    <lineage>
        <taxon>Eukaryota</taxon>
        <taxon>Metazoa</taxon>
        <taxon>Chordata</taxon>
        <taxon>Craniata</taxon>
        <taxon>Vertebrata</taxon>
        <taxon>Euteleostomi</taxon>
        <taxon>Actinopterygii</taxon>
        <taxon>Neopterygii</taxon>
        <taxon>Teleostei</taxon>
        <taxon>Ostariophysi</taxon>
        <taxon>Siluriformes</taxon>
        <taxon>Siluridae</taxon>
        <taxon>Silurus</taxon>
    </lineage>
</organism>
<evidence type="ECO:0000256" key="1">
    <source>
        <dbReference type="SAM" id="MobiDB-lite"/>
    </source>
</evidence>
<gene>
    <name evidence="2" type="ORF">HF521_004243</name>
</gene>
<dbReference type="EMBL" id="JABFDY010000014">
    <property type="protein sequence ID" value="KAF7697733.1"/>
    <property type="molecule type" value="Genomic_DNA"/>
</dbReference>
<feature type="compositionally biased region" description="Polar residues" evidence="1">
    <location>
        <begin position="1"/>
        <end position="13"/>
    </location>
</feature>